<gene>
    <name evidence="1" type="ORF">BVG16_05305</name>
</gene>
<evidence type="ECO:0000313" key="1">
    <source>
        <dbReference type="EMBL" id="OPA80164.1"/>
    </source>
</evidence>
<keyword evidence="1" id="KW-0255">Endonuclease</keyword>
<proteinExistence type="predicted"/>
<dbReference type="InterPro" id="IPR058705">
    <property type="entry name" value="A_ENA"/>
</dbReference>
<evidence type="ECO:0000313" key="2">
    <source>
        <dbReference type="Proteomes" id="UP000190188"/>
    </source>
</evidence>
<sequence length="129" mass="13989">MMREQAYLHMLDATAKMQWNVAMILEAKAIEAEKVRNWALNHLSEHAFTSHVEQLKETLGIHDQLVEVIDALTKLEMGLAHNLKIILNREADGGMGMGGFGGMGGGFEDQFGMGDLDDGSSSPGMGSKG</sequence>
<dbReference type="Pfam" id="PF26595">
    <property type="entry name" value="A_ENA"/>
    <property type="match status" value="1"/>
</dbReference>
<dbReference type="STRING" id="1324314.BVG16_05305"/>
<keyword evidence="1" id="KW-0378">Hydrolase</keyword>
<protein>
    <submittedName>
        <fullName evidence="1">Restriction endonuclease subunit S</fullName>
    </submittedName>
</protein>
<name>A0A1T2XJY6_9BACL</name>
<dbReference type="EMBL" id="MSZX01000002">
    <property type="protein sequence ID" value="OPA80164.1"/>
    <property type="molecule type" value="Genomic_DNA"/>
</dbReference>
<comment type="caution">
    <text evidence="1">The sequence shown here is derived from an EMBL/GenBank/DDBJ whole genome shotgun (WGS) entry which is preliminary data.</text>
</comment>
<dbReference type="OrthoDB" id="2664174at2"/>
<keyword evidence="1" id="KW-0540">Nuclease</keyword>
<reference evidence="1 2" key="1">
    <citation type="submission" date="2017-01" db="EMBL/GenBank/DDBJ databases">
        <title>Genome analysis of Paenibacillus selenitrireducens ES3-24.</title>
        <authorList>
            <person name="Xu D."/>
            <person name="Yao R."/>
            <person name="Zheng S."/>
        </authorList>
    </citation>
    <scope>NUCLEOTIDE SEQUENCE [LARGE SCALE GENOMIC DNA]</scope>
    <source>
        <strain evidence="1 2">ES3-24</strain>
    </source>
</reference>
<dbReference type="Proteomes" id="UP000190188">
    <property type="component" value="Unassembled WGS sequence"/>
</dbReference>
<organism evidence="1 2">
    <name type="scientific">Paenibacillus selenitireducens</name>
    <dbReference type="NCBI Taxonomy" id="1324314"/>
    <lineage>
        <taxon>Bacteria</taxon>
        <taxon>Bacillati</taxon>
        <taxon>Bacillota</taxon>
        <taxon>Bacilli</taxon>
        <taxon>Bacillales</taxon>
        <taxon>Paenibacillaceae</taxon>
        <taxon>Paenibacillus</taxon>
    </lineage>
</organism>
<dbReference type="AlphaFoldDB" id="A0A1T2XJY6"/>
<dbReference type="GO" id="GO:0004519">
    <property type="term" value="F:endonuclease activity"/>
    <property type="evidence" value="ECO:0007669"/>
    <property type="project" value="UniProtKB-KW"/>
</dbReference>
<accession>A0A1T2XJY6</accession>
<keyword evidence="2" id="KW-1185">Reference proteome</keyword>